<feature type="transmembrane region" description="Helical" evidence="10">
    <location>
        <begin position="415"/>
        <end position="434"/>
    </location>
</feature>
<evidence type="ECO:0000256" key="2">
    <source>
        <dbReference type="ARBA" id="ARBA00006185"/>
    </source>
</evidence>
<evidence type="ECO:0000256" key="6">
    <source>
        <dbReference type="ARBA" id="ARBA00022989"/>
    </source>
</evidence>
<evidence type="ECO:0000256" key="10">
    <source>
        <dbReference type="RuleBase" id="RU364027"/>
    </source>
</evidence>
<feature type="region of interest" description="Disordered" evidence="11">
    <location>
        <begin position="782"/>
        <end position="819"/>
    </location>
</feature>
<dbReference type="AlphaFoldDB" id="A0AAN8PN40"/>
<dbReference type="GO" id="GO:0006869">
    <property type="term" value="P:lipid transport"/>
    <property type="evidence" value="ECO:0007669"/>
    <property type="project" value="UniProtKB-KW"/>
</dbReference>
<evidence type="ECO:0000256" key="4">
    <source>
        <dbReference type="ARBA" id="ARBA00022448"/>
    </source>
</evidence>
<dbReference type="EMBL" id="JAWJWE010000003">
    <property type="protein sequence ID" value="KAK6639878.1"/>
    <property type="molecule type" value="Genomic_DNA"/>
</dbReference>
<organism evidence="12 13">
    <name type="scientific">Polyplax serrata</name>
    <name type="common">Common mouse louse</name>
    <dbReference type="NCBI Taxonomy" id="468196"/>
    <lineage>
        <taxon>Eukaryota</taxon>
        <taxon>Metazoa</taxon>
        <taxon>Ecdysozoa</taxon>
        <taxon>Arthropoda</taxon>
        <taxon>Hexapoda</taxon>
        <taxon>Insecta</taxon>
        <taxon>Pterygota</taxon>
        <taxon>Neoptera</taxon>
        <taxon>Paraneoptera</taxon>
        <taxon>Psocodea</taxon>
        <taxon>Troctomorpha</taxon>
        <taxon>Phthiraptera</taxon>
        <taxon>Anoplura</taxon>
        <taxon>Polyplacidae</taxon>
        <taxon>Polyplax</taxon>
    </lineage>
</organism>
<feature type="transmembrane region" description="Helical" evidence="10">
    <location>
        <begin position="88"/>
        <end position="107"/>
    </location>
</feature>
<dbReference type="PANTHER" id="PTHR13038">
    <property type="entry name" value="APG9 AUTOPHAGY 9"/>
    <property type="match status" value="1"/>
</dbReference>
<dbReference type="InterPro" id="IPR007241">
    <property type="entry name" value="Autophagy-rel_prot_9"/>
</dbReference>
<comment type="subcellular location">
    <subcellularLocation>
        <location evidence="1 10">Preautophagosomal structure membrane</location>
        <topology evidence="1 10">Multi-pass membrane protein</topology>
    </subcellularLocation>
</comment>
<comment type="similarity">
    <text evidence="2 10">Belongs to the ATG9 family.</text>
</comment>
<evidence type="ECO:0000256" key="7">
    <source>
        <dbReference type="ARBA" id="ARBA00023006"/>
    </source>
</evidence>
<feature type="compositionally biased region" description="Basic and acidic residues" evidence="11">
    <location>
        <begin position="806"/>
        <end position="819"/>
    </location>
</feature>
<dbReference type="PANTHER" id="PTHR13038:SF10">
    <property type="entry name" value="AUTOPHAGY-RELATED PROTEIN 9"/>
    <property type="match status" value="1"/>
</dbReference>
<dbReference type="Proteomes" id="UP001372834">
    <property type="component" value="Unassembled WGS sequence"/>
</dbReference>
<keyword evidence="6 10" id="KW-1133">Transmembrane helix</keyword>
<keyword evidence="4 10" id="KW-0813">Transport</keyword>
<comment type="caution">
    <text evidence="12">The sequence shown here is derived from an EMBL/GenBank/DDBJ whole genome shotgun (WGS) entry which is preliminary data.</text>
</comment>
<dbReference type="GO" id="GO:0034497">
    <property type="term" value="P:protein localization to phagophore assembly site"/>
    <property type="evidence" value="ECO:0007669"/>
    <property type="project" value="TreeGrafter"/>
</dbReference>
<proteinExistence type="inferred from homology"/>
<keyword evidence="7 10" id="KW-0072">Autophagy</keyword>
<evidence type="ECO:0000256" key="1">
    <source>
        <dbReference type="ARBA" id="ARBA00004511"/>
    </source>
</evidence>
<evidence type="ECO:0000256" key="9">
    <source>
        <dbReference type="ARBA" id="ARBA00023136"/>
    </source>
</evidence>
<dbReference type="GO" id="GO:0034727">
    <property type="term" value="P:piecemeal microautophagy of the nucleus"/>
    <property type="evidence" value="ECO:0007669"/>
    <property type="project" value="TreeGrafter"/>
</dbReference>
<keyword evidence="5 10" id="KW-0812">Transmembrane</keyword>
<evidence type="ECO:0000256" key="8">
    <source>
        <dbReference type="ARBA" id="ARBA00023055"/>
    </source>
</evidence>
<evidence type="ECO:0000313" key="13">
    <source>
        <dbReference type="Proteomes" id="UP001372834"/>
    </source>
</evidence>
<dbReference type="GO" id="GO:0061709">
    <property type="term" value="P:reticulophagy"/>
    <property type="evidence" value="ECO:0007669"/>
    <property type="project" value="TreeGrafter"/>
</dbReference>
<protein>
    <recommendedName>
        <fullName evidence="3 10">Autophagy-related protein 9</fullName>
    </recommendedName>
</protein>
<dbReference type="GO" id="GO:0034045">
    <property type="term" value="C:phagophore assembly site membrane"/>
    <property type="evidence" value="ECO:0007669"/>
    <property type="project" value="UniProtKB-SubCell"/>
</dbReference>
<gene>
    <name evidence="12" type="ORF">RUM43_008153</name>
</gene>
<dbReference type="GO" id="GO:0000422">
    <property type="term" value="P:autophagy of mitochondrion"/>
    <property type="evidence" value="ECO:0007669"/>
    <property type="project" value="TreeGrafter"/>
</dbReference>
<comment type="function">
    <text evidence="10">Phospholipid scramblase involved in autophagy. Cycles between the preautophagosomal structure/phagophore assembly site (PAS) and the cytoplasmic vesicle pool and supplies membrane for the growing autophagosome. Lipid scramblase activity plays a key role in preautophagosomal structure/phagophore assembly by distributing the phospholipids that arrive through ATG2 from the cytoplasmic to the luminal leaflet of the bilayer, thereby driving autophagosomal membrane expansion.</text>
</comment>
<reference evidence="12 13" key="1">
    <citation type="submission" date="2023-10" db="EMBL/GenBank/DDBJ databases">
        <title>Genomes of two closely related lineages of the louse Polyplax serrata with different host specificities.</title>
        <authorList>
            <person name="Martinu J."/>
            <person name="Tarabai H."/>
            <person name="Stefka J."/>
            <person name="Hypsa V."/>
        </authorList>
    </citation>
    <scope>NUCLEOTIDE SEQUENCE [LARGE SCALE GENOMIC DNA]</scope>
    <source>
        <strain evidence="12">HR10_N</strain>
    </source>
</reference>
<feature type="transmembrane region" description="Helical" evidence="10">
    <location>
        <begin position="299"/>
        <end position="323"/>
    </location>
</feature>
<keyword evidence="8 10" id="KW-0445">Lipid transport</keyword>
<evidence type="ECO:0000313" key="12">
    <source>
        <dbReference type="EMBL" id="KAK6639878.1"/>
    </source>
</evidence>
<evidence type="ECO:0000256" key="11">
    <source>
        <dbReference type="SAM" id="MobiDB-lite"/>
    </source>
</evidence>
<keyword evidence="9 10" id="KW-0472">Membrane</keyword>
<sequence length="819" mass="93978">MSTYQSFQRTNFQDDDIEEDDEITHESGVLIHVPESDRCEYFLFVSVFYTRWGPIEDLDSFFTRIYHYHQKHGFICMILQEVLELGQFVFVVAFSVVLFHCINYPILFRDEVTKNKNSTKITIADALLPWDECVKSMGAITWISLVIASLFWCLRLVKVLCDCVHYWDIKRFYNTALNICDNELDNLTWHEVQRRLKAVQKEHEMCIHKKDLTELDIYHRILRFKNYMVAMVNKSLIPVQLKIPFYGNVIFFSRGLKYNIELLLFRGPFAPFVNNWHLKEDYKKVSKRKELADSLSKHILWFAVINFLLCPVILLWQILYSFFTYAEMIKREPESLGSRCWSLHGRLYLRHFNELDHELNARLNRAYRPASKYMNIFTSPVMTVIAKNVGFISGAILAVLLALTIYDEDVITVEHVLTTITVLGGILAASRVFIPDENLVWCPEQLMTAVLAHVHYLPESWRGKAHTHGVHSQFSQIFQYKAEYLIQELISPLLTPYVLFFRLRPRAIDIVDFYRQFTIEVVGVGDVCSFAQMDIRKHGNPEWQPEGTEKVDAPVPSSPQFAQAEDGKTELSLIHFTLTNPNWRPPADAENFVGRLKAQALRDAEMLELNTAGFNNPLCTSLHSISSLGVGYNIFATSFLRQPTKTDGEGRVSRTEKAFSMSQSFQNCNSGSLNPTTREEVTMIGGLGRVEGPGRTERGDIYGGEPTCISGPQSLALGLRGFVDPTISLGASVFGSGPDVMLHSEQTMEQTPADMALSTLYLHELHHRQVIRRGNYQSAETSHWVSNRPHQDVSGFRENQLEESVEADRKNEKLPLLRK</sequence>
<name>A0AAN8PN40_POLSC</name>
<accession>A0AAN8PN40</accession>
<dbReference type="Pfam" id="PF04109">
    <property type="entry name" value="ATG9"/>
    <property type="match status" value="1"/>
</dbReference>
<evidence type="ECO:0000256" key="5">
    <source>
        <dbReference type="ARBA" id="ARBA00022692"/>
    </source>
</evidence>
<dbReference type="GO" id="GO:0005776">
    <property type="term" value="C:autophagosome"/>
    <property type="evidence" value="ECO:0007669"/>
    <property type="project" value="TreeGrafter"/>
</dbReference>
<evidence type="ECO:0000256" key="3">
    <source>
        <dbReference type="ARBA" id="ARBA00018074"/>
    </source>
</evidence>
<feature type="transmembrane region" description="Helical" evidence="10">
    <location>
        <begin position="381"/>
        <end position="403"/>
    </location>
</feature>
<feature type="transmembrane region" description="Helical" evidence="10">
    <location>
        <begin position="139"/>
        <end position="161"/>
    </location>
</feature>